<reference evidence="3 4" key="1">
    <citation type="submission" date="2017-05" db="EMBL/GenBank/DDBJ databases">
        <title>Host range expansion of the Methanosphaera genus to humans and monogastric animals involves recent and extensive reduction in genome content.</title>
        <authorList>
            <person name="Hoedt E.C."/>
            <person name="Volmer J.G."/>
            <person name="Parks D.H."/>
            <person name="Rosewarne C.P."/>
            <person name="Denman S.E."/>
            <person name="Mcsweeney C.S."/>
            <person name="O Cuiv P."/>
            <person name="Hugenholtz P."/>
            <person name="Tyson G.W."/>
            <person name="Morrison M."/>
        </authorList>
    </citation>
    <scope>NUCLEOTIDE SEQUENCE [LARGE SCALE GENOMIC DNA]</scope>
    <source>
        <strain evidence="3 4">PA5</strain>
    </source>
</reference>
<gene>
    <name evidence="3" type="ORF">CA615_04730</name>
</gene>
<comment type="caution">
    <text evidence="3">The sequence shown here is derived from an EMBL/GenBank/DDBJ whole genome shotgun (WGS) entry which is preliminary data.</text>
</comment>
<keyword evidence="2" id="KW-0175">Coiled coil</keyword>
<dbReference type="Pfam" id="PF05016">
    <property type="entry name" value="ParE_toxin"/>
    <property type="match status" value="1"/>
</dbReference>
<dbReference type="InterPro" id="IPR035093">
    <property type="entry name" value="RelE/ParE_toxin_dom_sf"/>
</dbReference>
<dbReference type="AlphaFoldDB" id="A0A328PYG2"/>
<organism evidence="3 4">
    <name type="scientific">Methanosphaera stadtmanae</name>
    <dbReference type="NCBI Taxonomy" id="2317"/>
    <lineage>
        <taxon>Archaea</taxon>
        <taxon>Methanobacteriati</taxon>
        <taxon>Methanobacteriota</taxon>
        <taxon>Methanomada group</taxon>
        <taxon>Methanobacteria</taxon>
        <taxon>Methanobacteriales</taxon>
        <taxon>Methanobacteriaceae</taxon>
        <taxon>Methanosphaera</taxon>
    </lineage>
</organism>
<evidence type="ECO:0000313" key="4">
    <source>
        <dbReference type="Proteomes" id="UP000248557"/>
    </source>
</evidence>
<dbReference type="Gene3D" id="3.30.2310.20">
    <property type="entry name" value="RelE-like"/>
    <property type="match status" value="1"/>
</dbReference>
<proteinExistence type="predicted"/>
<dbReference type="EMBL" id="NGJK01000059">
    <property type="protein sequence ID" value="RAP02972.1"/>
    <property type="molecule type" value="Genomic_DNA"/>
</dbReference>
<evidence type="ECO:0008006" key="5">
    <source>
        <dbReference type="Google" id="ProtNLM"/>
    </source>
</evidence>
<feature type="coiled-coil region" evidence="2">
    <location>
        <begin position="12"/>
        <end position="39"/>
    </location>
</feature>
<sequence length="92" mass="11185">MNYILQYTKHALKDLKKTKKKNLHDYNKLKEDLEKLRQNPYTSANINIKSSKCPRCKRMKSGTHRIIYYIHTTKPIIEIVMIIERKKNYRDF</sequence>
<protein>
    <recommendedName>
        <fullName evidence="5">Plasmid stabilization protein</fullName>
    </recommendedName>
</protein>
<evidence type="ECO:0000256" key="2">
    <source>
        <dbReference type="SAM" id="Coils"/>
    </source>
</evidence>
<dbReference type="SUPFAM" id="SSF143011">
    <property type="entry name" value="RelE-like"/>
    <property type="match status" value="1"/>
</dbReference>
<name>A0A328PYG2_9EURY</name>
<evidence type="ECO:0000313" key="3">
    <source>
        <dbReference type="EMBL" id="RAP02972.1"/>
    </source>
</evidence>
<evidence type="ECO:0000256" key="1">
    <source>
        <dbReference type="ARBA" id="ARBA00022649"/>
    </source>
</evidence>
<dbReference type="Proteomes" id="UP000248557">
    <property type="component" value="Unassembled WGS sequence"/>
</dbReference>
<dbReference type="GeneID" id="3855984"/>
<keyword evidence="1" id="KW-1277">Toxin-antitoxin system</keyword>
<accession>A0A328PYG2</accession>
<dbReference type="InterPro" id="IPR007712">
    <property type="entry name" value="RelE/ParE_toxin"/>
</dbReference>
<dbReference type="RefSeq" id="WP_011406544.1">
    <property type="nucleotide sequence ID" value="NZ_JAXJAF010000074.1"/>
</dbReference>